<keyword evidence="1" id="KW-0805">Transcription regulation</keyword>
<organism evidence="5 6">
    <name type="scientific">Maribacter arcticus</name>
    <dbReference type="NCBI Taxonomy" id="561365"/>
    <lineage>
        <taxon>Bacteria</taxon>
        <taxon>Pseudomonadati</taxon>
        <taxon>Bacteroidota</taxon>
        <taxon>Flavobacteriia</taxon>
        <taxon>Flavobacteriales</taxon>
        <taxon>Flavobacteriaceae</taxon>
        <taxon>Maribacter</taxon>
    </lineage>
</organism>
<name>A0A1T4ZZW8_9FLAO</name>
<gene>
    <name evidence="5" type="ORF">SAMN05660866_00526</name>
</gene>
<dbReference type="InterPro" id="IPR014710">
    <property type="entry name" value="RmlC-like_jellyroll"/>
</dbReference>
<dbReference type="GO" id="GO:0003700">
    <property type="term" value="F:DNA-binding transcription factor activity"/>
    <property type="evidence" value="ECO:0007669"/>
    <property type="project" value="InterPro"/>
</dbReference>
<dbReference type="InterPro" id="IPR018060">
    <property type="entry name" value="HTH_AraC"/>
</dbReference>
<sequence>MQMKVYPFKIPKPVDEHLIVQIDKEPLFYNRLHQHEEIQISYIINGTGKLLVGDSIHQFSIGDIYVIGSNLPHIFKSIPGELNAHMVTIFFTENTFGVDFFKLPYFKDLQSFFLNSNCGFKVLSGKKQTSDSILKLSSQDKLERFVTFLKLLALLSTVTIEPLSKFIYSKTLTSNEGERLQVIFDFVFKNFQKPIALKEISKMAFMTPNAFCRFFKQRTNKTFFQFLIELRVEHACQLLSSKNELNINLISDLSGFNSISNFNKKFKKIKGVTPTQYQQSIFI</sequence>
<dbReference type="InterPro" id="IPR013096">
    <property type="entry name" value="Cupin_2"/>
</dbReference>
<dbReference type="Pfam" id="PF07883">
    <property type="entry name" value="Cupin_2"/>
    <property type="match status" value="1"/>
</dbReference>
<dbReference type="AlphaFoldDB" id="A0A1T4ZZW8"/>
<dbReference type="Gene3D" id="2.60.120.10">
    <property type="entry name" value="Jelly Rolls"/>
    <property type="match status" value="1"/>
</dbReference>
<dbReference type="InterPro" id="IPR011051">
    <property type="entry name" value="RmlC_Cupin_sf"/>
</dbReference>
<keyword evidence="6" id="KW-1185">Reference proteome</keyword>
<dbReference type="STRING" id="561365.SAMN05660866_00526"/>
<evidence type="ECO:0000313" key="5">
    <source>
        <dbReference type="EMBL" id="SKB28260.1"/>
    </source>
</evidence>
<dbReference type="SUPFAM" id="SSF51182">
    <property type="entry name" value="RmlC-like cupins"/>
    <property type="match status" value="1"/>
</dbReference>
<protein>
    <submittedName>
        <fullName evidence="5">AraC-type DNA-binding protein</fullName>
    </submittedName>
</protein>
<evidence type="ECO:0000256" key="1">
    <source>
        <dbReference type="ARBA" id="ARBA00023015"/>
    </source>
</evidence>
<dbReference type="PANTHER" id="PTHR43280">
    <property type="entry name" value="ARAC-FAMILY TRANSCRIPTIONAL REGULATOR"/>
    <property type="match status" value="1"/>
</dbReference>
<dbReference type="SMART" id="SM00342">
    <property type="entry name" value="HTH_ARAC"/>
    <property type="match status" value="1"/>
</dbReference>
<evidence type="ECO:0000259" key="4">
    <source>
        <dbReference type="PROSITE" id="PS01124"/>
    </source>
</evidence>
<keyword evidence="2 5" id="KW-0238">DNA-binding</keyword>
<evidence type="ECO:0000256" key="3">
    <source>
        <dbReference type="ARBA" id="ARBA00023163"/>
    </source>
</evidence>
<dbReference type="InterPro" id="IPR009057">
    <property type="entry name" value="Homeodomain-like_sf"/>
</dbReference>
<dbReference type="SUPFAM" id="SSF46689">
    <property type="entry name" value="Homeodomain-like"/>
    <property type="match status" value="2"/>
</dbReference>
<dbReference type="Proteomes" id="UP000190339">
    <property type="component" value="Unassembled WGS sequence"/>
</dbReference>
<dbReference type="GO" id="GO:0043565">
    <property type="term" value="F:sequence-specific DNA binding"/>
    <property type="evidence" value="ECO:0007669"/>
    <property type="project" value="InterPro"/>
</dbReference>
<accession>A0A1T4ZZW8</accession>
<dbReference type="Gene3D" id="1.10.10.60">
    <property type="entry name" value="Homeodomain-like"/>
    <property type="match status" value="2"/>
</dbReference>
<dbReference type="PANTHER" id="PTHR43280:SF34">
    <property type="entry name" value="ARAC-FAMILY TRANSCRIPTIONAL REGULATOR"/>
    <property type="match status" value="1"/>
</dbReference>
<dbReference type="PROSITE" id="PS01124">
    <property type="entry name" value="HTH_ARAC_FAMILY_2"/>
    <property type="match status" value="1"/>
</dbReference>
<keyword evidence="3" id="KW-0804">Transcription</keyword>
<feature type="domain" description="HTH araC/xylS-type" evidence="4">
    <location>
        <begin position="181"/>
        <end position="280"/>
    </location>
</feature>
<evidence type="ECO:0000256" key="2">
    <source>
        <dbReference type="ARBA" id="ARBA00023125"/>
    </source>
</evidence>
<dbReference type="Pfam" id="PF12833">
    <property type="entry name" value="HTH_18"/>
    <property type="match status" value="1"/>
</dbReference>
<reference evidence="6" key="1">
    <citation type="submission" date="2017-02" db="EMBL/GenBank/DDBJ databases">
        <authorList>
            <person name="Varghese N."/>
            <person name="Submissions S."/>
        </authorList>
    </citation>
    <scope>NUCLEOTIDE SEQUENCE [LARGE SCALE GENOMIC DNA]</scope>
    <source>
        <strain evidence="6">DSM 23546</strain>
    </source>
</reference>
<proteinExistence type="predicted"/>
<dbReference type="EMBL" id="FUYL01000001">
    <property type="protein sequence ID" value="SKB28260.1"/>
    <property type="molecule type" value="Genomic_DNA"/>
</dbReference>
<evidence type="ECO:0000313" key="6">
    <source>
        <dbReference type="Proteomes" id="UP000190339"/>
    </source>
</evidence>